<accession>A0A834WZD0</accession>
<protein>
    <submittedName>
        <fullName evidence="2">Uncharacterized protein</fullName>
    </submittedName>
</protein>
<sequence>MGIQMPEDITREIPQSPSQPLDLGSAEASPLRRQSSEASHAP</sequence>
<evidence type="ECO:0000256" key="1">
    <source>
        <dbReference type="SAM" id="MobiDB-lite"/>
    </source>
</evidence>
<feature type="region of interest" description="Disordered" evidence="1">
    <location>
        <begin position="1"/>
        <end position="42"/>
    </location>
</feature>
<reference evidence="2" key="1">
    <citation type="submission" date="2020-09" db="EMBL/GenBank/DDBJ databases">
        <title>Genome-Enabled Discovery of Anthraquinone Biosynthesis in Senna tora.</title>
        <authorList>
            <person name="Kang S.-H."/>
            <person name="Pandey R.P."/>
            <person name="Lee C.-M."/>
            <person name="Sim J.-S."/>
            <person name="Jeong J.-T."/>
            <person name="Choi B.-S."/>
            <person name="Jung M."/>
            <person name="Ginzburg D."/>
            <person name="Zhao K."/>
            <person name="Won S.Y."/>
            <person name="Oh T.-J."/>
            <person name="Yu Y."/>
            <person name="Kim N.-H."/>
            <person name="Lee O.R."/>
            <person name="Lee T.-H."/>
            <person name="Bashyal P."/>
            <person name="Kim T.-S."/>
            <person name="Lee W.-H."/>
            <person name="Kawkins C."/>
            <person name="Kim C.-K."/>
            <person name="Kim J.S."/>
            <person name="Ahn B.O."/>
            <person name="Rhee S.Y."/>
            <person name="Sohng J.K."/>
        </authorList>
    </citation>
    <scope>NUCLEOTIDE SEQUENCE</scope>
    <source>
        <tissue evidence="2">Leaf</tissue>
    </source>
</reference>
<dbReference type="Proteomes" id="UP000634136">
    <property type="component" value="Unassembled WGS sequence"/>
</dbReference>
<proteinExistence type="predicted"/>
<keyword evidence="3" id="KW-1185">Reference proteome</keyword>
<feature type="compositionally biased region" description="Polar residues" evidence="1">
    <location>
        <begin position="32"/>
        <end position="42"/>
    </location>
</feature>
<organism evidence="2 3">
    <name type="scientific">Senna tora</name>
    <dbReference type="NCBI Taxonomy" id="362788"/>
    <lineage>
        <taxon>Eukaryota</taxon>
        <taxon>Viridiplantae</taxon>
        <taxon>Streptophyta</taxon>
        <taxon>Embryophyta</taxon>
        <taxon>Tracheophyta</taxon>
        <taxon>Spermatophyta</taxon>
        <taxon>Magnoliopsida</taxon>
        <taxon>eudicotyledons</taxon>
        <taxon>Gunneridae</taxon>
        <taxon>Pentapetalae</taxon>
        <taxon>rosids</taxon>
        <taxon>fabids</taxon>
        <taxon>Fabales</taxon>
        <taxon>Fabaceae</taxon>
        <taxon>Caesalpinioideae</taxon>
        <taxon>Cassia clade</taxon>
        <taxon>Senna</taxon>
    </lineage>
</organism>
<dbReference type="EMBL" id="JAAIUW010000004">
    <property type="protein sequence ID" value="KAF7835129.1"/>
    <property type="molecule type" value="Genomic_DNA"/>
</dbReference>
<comment type="caution">
    <text evidence="2">The sequence shown here is derived from an EMBL/GenBank/DDBJ whole genome shotgun (WGS) entry which is preliminary data.</text>
</comment>
<dbReference type="AlphaFoldDB" id="A0A834WZD0"/>
<gene>
    <name evidence="2" type="ORF">G2W53_009988</name>
</gene>
<name>A0A834WZD0_9FABA</name>
<evidence type="ECO:0000313" key="2">
    <source>
        <dbReference type="EMBL" id="KAF7835129.1"/>
    </source>
</evidence>
<evidence type="ECO:0000313" key="3">
    <source>
        <dbReference type="Proteomes" id="UP000634136"/>
    </source>
</evidence>